<protein>
    <submittedName>
        <fullName evidence="1">Uncharacterized protein</fullName>
    </submittedName>
</protein>
<comment type="caution">
    <text evidence="1">The sequence shown here is derived from an EMBL/GenBank/DDBJ whole genome shotgun (WGS) entry which is preliminary data.</text>
</comment>
<dbReference type="RefSeq" id="XP_060438254.1">
    <property type="nucleotide sequence ID" value="XM_060581931.1"/>
</dbReference>
<sequence length="151" mass="17029">MASAENRRMSHVEHVVCTICGKTTMTPELSALKKSERIDTRRFSPTKSLHPCSQPPCYRRGPFALLVRQKDFPEKYGHSVEPFSNTSLQTGPIVLSVPACRSWPTTHVGHLWIMVFSDYSRSEATNHAHRGTKSPLHVPCKRGSCWRGLDL</sequence>
<dbReference type="GeneID" id="85466793"/>
<gene>
    <name evidence="1" type="ORF">BDP81DRAFT_153874</name>
</gene>
<reference evidence="1" key="1">
    <citation type="submission" date="2021-06" db="EMBL/GenBank/DDBJ databases">
        <title>Comparative genomics, transcriptomics and evolutionary studies reveal genomic signatures of adaptation to plant cell wall in hemibiotrophic fungi.</title>
        <authorList>
            <consortium name="DOE Joint Genome Institute"/>
            <person name="Baroncelli R."/>
            <person name="Diaz J.F."/>
            <person name="Benocci T."/>
            <person name="Peng M."/>
            <person name="Battaglia E."/>
            <person name="Haridas S."/>
            <person name="Andreopoulos W."/>
            <person name="Labutti K."/>
            <person name="Pangilinan J."/>
            <person name="Floch G.L."/>
            <person name="Makela M.R."/>
            <person name="Henrissat B."/>
            <person name="Grigoriev I.V."/>
            <person name="Crouch J.A."/>
            <person name="De Vries R.P."/>
            <person name="Sukno S.A."/>
            <person name="Thon M.R."/>
        </authorList>
    </citation>
    <scope>NUCLEOTIDE SEQUENCE</scope>
    <source>
        <strain evidence="1">CBS 102054</strain>
    </source>
</reference>
<dbReference type="Proteomes" id="UP001243989">
    <property type="component" value="Unassembled WGS sequence"/>
</dbReference>
<accession>A0AAJ0E7Z8</accession>
<keyword evidence="2" id="KW-1185">Reference proteome</keyword>
<dbReference type="EMBL" id="JAHMHQ010000037">
    <property type="protein sequence ID" value="KAK1622259.1"/>
    <property type="molecule type" value="Genomic_DNA"/>
</dbReference>
<dbReference type="AlphaFoldDB" id="A0AAJ0E7Z8"/>
<name>A0AAJ0E7Z8_9PEZI</name>
<evidence type="ECO:0000313" key="1">
    <source>
        <dbReference type="EMBL" id="KAK1622259.1"/>
    </source>
</evidence>
<proteinExistence type="predicted"/>
<evidence type="ECO:0000313" key="2">
    <source>
        <dbReference type="Proteomes" id="UP001243989"/>
    </source>
</evidence>
<organism evidence="1 2">
    <name type="scientific">Colletotrichum phormii</name>
    <dbReference type="NCBI Taxonomy" id="359342"/>
    <lineage>
        <taxon>Eukaryota</taxon>
        <taxon>Fungi</taxon>
        <taxon>Dikarya</taxon>
        <taxon>Ascomycota</taxon>
        <taxon>Pezizomycotina</taxon>
        <taxon>Sordariomycetes</taxon>
        <taxon>Hypocreomycetidae</taxon>
        <taxon>Glomerellales</taxon>
        <taxon>Glomerellaceae</taxon>
        <taxon>Colletotrichum</taxon>
        <taxon>Colletotrichum acutatum species complex</taxon>
    </lineage>
</organism>